<dbReference type="GO" id="GO:0016740">
    <property type="term" value="F:transferase activity"/>
    <property type="evidence" value="ECO:0007669"/>
    <property type="project" value="UniProtKB-KW"/>
</dbReference>
<sequence>MELRERRPIFPFRGSLVVSELTKLQIKEVDYGWGKPVYGGVARGRTTDIGVVTYYIRFKNREGEEGVVVPMALTKEAMTKFEKELIRRGVAGAIGPGKINGLRVIQVFPNNNGVQEGPVRVIRKAIAKALVFYYPLAGTVREGPCRKLSVECTGEGLLFIEAEADVKLDQFSDAELLPPFPSLDQLLYVVSDQSDVLNFTTSLDDAGIADPRQRHLSHLSKFLIEDARLNVLKIKKSEKKITNQDRNPSKMGTPHDPSSLPSRGREELKAHM</sequence>
<comment type="caution">
    <text evidence="4">The sequence shown here is derived from an EMBL/GenBank/DDBJ whole genome shotgun (WGS) entry which is preliminary data.</text>
</comment>
<dbReference type="Gene3D" id="3.30.559.10">
    <property type="entry name" value="Chloramphenicol acetyltransferase-like domain"/>
    <property type="match status" value="2"/>
</dbReference>
<dbReference type="Pfam" id="PF02458">
    <property type="entry name" value="Transferase"/>
    <property type="match status" value="2"/>
</dbReference>
<evidence type="ECO:0000256" key="1">
    <source>
        <dbReference type="ARBA" id="ARBA00009861"/>
    </source>
</evidence>
<evidence type="ECO:0000313" key="4">
    <source>
        <dbReference type="EMBL" id="KAK9137613.1"/>
    </source>
</evidence>
<evidence type="ECO:0000313" key="5">
    <source>
        <dbReference type="Proteomes" id="UP001417504"/>
    </source>
</evidence>
<organism evidence="4 5">
    <name type="scientific">Stephania japonica</name>
    <dbReference type="NCBI Taxonomy" id="461633"/>
    <lineage>
        <taxon>Eukaryota</taxon>
        <taxon>Viridiplantae</taxon>
        <taxon>Streptophyta</taxon>
        <taxon>Embryophyta</taxon>
        <taxon>Tracheophyta</taxon>
        <taxon>Spermatophyta</taxon>
        <taxon>Magnoliopsida</taxon>
        <taxon>Ranunculales</taxon>
        <taxon>Menispermaceae</taxon>
        <taxon>Menispermoideae</taxon>
        <taxon>Cissampelideae</taxon>
        <taxon>Stephania</taxon>
    </lineage>
</organism>
<dbReference type="AlphaFoldDB" id="A0AAP0JQM2"/>
<dbReference type="EMBL" id="JBBNAE010000003">
    <property type="protein sequence ID" value="KAK9137613.1"/>
    <property type="molecule type" value="Genomic_DNA"/>
</dbReference>
<dbReference type="PANTHER" id="PTHR31147:SF66">
    <property type="entry name" value="OS05G0315700 PROTEIN"/>
    <property type="match status" value="1"/>
</dbReference>
<reference evidence="4 5" key="1">
    <citation type="submission" date="2024-01" db="EMBL/GenBank/DDBJ databases">
        <title>Genome assemblies of Stephania.</title>
        <authorList>
            <person name="Yang L."/>
        </authorList>
    </citation>
    <scope>NUCLEOTIDE SEQUENCE [LARGE SCALE GENOMIC DNA]</scope>
    <source>
        <strain evidence="4">QJT</strain>
        <tissue evidence="4">Leaf</tissue>
    </source>
</reference>
<dbReference type="PANTHER" id="PTHR31147">
    <property type="entry name" value="ACYL TRANSFERASE 4"/>
    <property type="match status" value="1"/>
</dbReference>
<evidence type="ECO:0000256" key="3">
    <source>
        <dbReference type="SAM" id="MobiDB-lite"/>
    </source>
</evidence>
<keyword evidence="2" id="KW-0808">Transferase</keyword>
<protein>
    <submittedName>
        <fullName evidence="4">Uncharacterized protein</fullName>
    </submittedName>
</protein>
<dbReference type="InterPro" id="IPR050898">
    <property type="entry name" value="Plant_acyltransferase"/>
</dbReference>
<dbReference type="Proteomes" id="UP001417504">
    <property type="component" value="Unassembled WGS sequence"/>
</dbReference>
<feature type="compositionally biased region" description="Basic and acidic residues" evidence="3">
    <location>
        <begin position="263"/>
        <end position="272"/>
    </location>
</feature>
<comment type="similarity">
    <text evidence="1">Belongs to the plant acyltransferase family.</text>
</comment>
<name>A0AAP0JQM2_9MAGN</name>
<accession>A0AAP0JQM2</accession>
<gene>
    <name evidence="4" type="ORF">Sjap_008207</name>
</gene>
<dbReference type="InterPro" id="IPR023213">
    <property type="entry name" value="CAT-like_dom_sf"/>
</dbReference>
<feature type="region of interest" description="Disordered" evidence="3">
    <location>
        <begin position="238"/>
        <end position="272"/>
    </location>
</feature>
<evidence type="ECO:0000256" key="2">
    <source>
        <dbReference type="ARBA" id="ARBA00022679"/>
    </source>
</evidence>
<keyword evidence="5" id="KW-1185">Reference proteome</keyword>
<proteinExistence type="inferred from homology"/>